<feature type="region of interest" description="Disordered" evidence="1">
    <location>
        <begin position="413"/>
        <end position="433"/>
    </location>
</feature>
<protein>
    <submittedName>
        <fullName evidence="2">Uncharacterized protein</fullName>
    </submittedName>
</protein>
<dbReference type="AlphaFoldDB" id="A0A8H6DUM5"/>
<organism evidence="2 3">
    <name type="scientific">Cochliobolus sativus</name>
    <name type="common">Common root rot and spot blotch fungus</name>
    <name type="synonym">Bipolaris sorokiniana</name>
    <dbReference type="NCBI Taxonomy" id="45130"/>
    <lineage>
        <taxon>Eukaryota</taxon>
        <taxon>Fungi</taxon>
        <taxon>Dikarya</taxon>
        <taxon>Ascomycota</taxon>
        <taxon>Pezizomycotina</taxon>
        <taxon>Dothideomycetes</taxon>
        <taxon>Pleosporomycetidae</taxon>
        <taxon>Pleosporales</taxon>
        <taxon>Pleosporineae</taxon>
        <taxon>Pleosporaceae</taxon>
        <taxon>Bipolaris</taxon>
    </lineage>
</organism>
<accession>A0A8H6DUM5</accession>
<feature type="region of interest" description="Disordered" evidence="1">
    <location>
        <begin position="204"/>
        <end position="274"/>
    </location>
</feature>
<gene>
    <name evidence="2" type="ORF">GGP41_009706</name>
</gene>
<evidence type="ECO:0000256" key="1">
    <source>
        <dbReference type="SAM" id="MobiDB-lite"/>
    </source>
</evidence>
<feature type="region of interest" description="Disordered" evidence="1">
    <location>
        <begin position="155"/>
        <end position="176"/>
    </location>
</feature>
<reference evidence="2" key="1">
    <citation type="submission" date="2019-11" db="EMBL/GenBank/DDBJ databases">
        <title>Bipolaris sorokiniana Genome sequencing.</title>
        <authorList>
            <person name="Wang H."/>
        </authorList>
    </citation>
    <scope>NUCLEOTIDE SEQUENCE</scope>
</reference>
<dbReference type="Proteomes" id="UP000624244">
    <property type="component" value="Unassembled WGS sequence"/>
</dbReference>
<proteinExistence type="predicted"/>
<dbReference type="EMBL" id="WNKQ01000010">
    <property type="protein sequence ID" value="KAF5848567.1"/>
    <property type="molecule type" value="Genomic_DNA"/>
</dbReference>
<sequence>MPGMLTRSKSLRFLRNNRRDVIDQEKGNTMPALKASQTDLDKYHASTANLQLEGNLKAPDVVIRPSTSGGPVERPVMSRREISPAPSFHSEDHVHSFQSPTSSTTVLYTSDVTKEQGIIGIALGSPTRASHWTPPPQAVDSKTNSGITALPANMLTHPNASSPSLSGPPGPAKPKLSRWKSLFRKAAPPPITPQEQAAFYQLSQSVDKSARADSHHDEEVNESKTSLKDETGRDKLRNVSPPAYKPDIRESRKWSHGEFVAPKSPPQATSTRGRAVTLGNPASDLQERTIQRSIPATHFPLRTETDDTASTMDAISPKNVGAFPAVESSSSTPTEAPILDIILPDITMERYSIMFGNLLQSGPSRSSLLERRQGNTEKVKPLNELSVKDNPPVESFPLQRRVTSPVVASSPRLTLFPPTTTSRAPSPLGTPVINRSKRDIKRSKTLPSKSPVRTEFVEISDRSEKKIDPAKLAPAASPYLKPALTPTSMSGSESEAESVSVVAAPILHGHGQPTTFHLDDREPDWELCAPPPRAAKREALVVPDKPVSTLVRSPSHRQPKVTKMSALCSHPASAPIDVPSPLQRLQSLSTPPHSASRLGEKRAEIQARRREANGDNIVTAKATVGLARSVSLSRAHSPRTVVRVSTIPIEERVLDKLALTPTMVEVKNRKSHRVQLEDA</sequence>
<feature type="compositionally biased region" description="Basic and acidic residues" evidence="1">
    <location>
        <begin position="208"/>
        <end position="237"/>
    </location>
</feature>
<evidence type="ECO:0000313" key="3">
    <source>
        <dbReference type="Proteomes" id="UP000624244"/>
    </source>
</evidence>
<comment type="caution">
    <text evidence="2">The sequence shown here is derived from an EMBL/GenBank/DDBJ whole genome shotgun (WGS) entry which is preliminary data.</text>
</comment>
<name>A0A8H6DUM5_COCSA</name>
<feature type="compositionally biased region" description="Basic and acidic residues" evidence="1">
    <location>
        <begin position="246"/>
        <end position="256"/>
    </location>
</feature>
<evidence type="ECO:0000313" key="2">
    <source>
        <dbReference type="EMBL" id="KAF5848567.1"/>
    </source>
</evidence>